<dbReference type="InterPro" id="IPR050833">
    <property type="entry name" value="Poly_Biosynth_Transport"/>
</dbReference>
<dbReference type="Proteomes" id="UP000294830">
    <property type="component" value="Unassembled WGS sequence"/>
</dbReference>
<protein>
    <submittedName>
        <fullName evidence="7">O-antigen/teichoic acid export membrane protein</fullName>
    </submittedName>
</protein>
<dbReference type="AlphaFoldDB" id="A0A4R2EDZ3"/>
<feature type="transmembrane region" description="Helical" evidence="6">
    <location>
        <begin position="396"/>
        <end position="415"/>
    </location>
</feature>
<feature type="transmembrane region" description="Helical" evidence="6">
    <location>
        <begin position="369"/>
        <end position="390"/>
    </location>
</feature>
<feature type="transmembrane region" description="Helical" evidence="6">
    <location>
        <begin position="12"/>
        <end position="37"/>
    </location>
</feature>
<feature type="transmembrane region" description="Helical" evidence="6">
    <location>
        <begin position="262"/>
        <end position="281"/>
    </location>
</feature>
<feature type="transmembrane region" description="Helical" evidence="6">
    <location>
        <begin position="427"/>
        <end position="447"/>
    </location>
</feature>
<evidence type="ECO:0000313" key="7">
    <source>
        <dbReference type="EMBL" id="TCN62199.1"/>
    </source>
</evidence>
<comment type="caution">
    <text evidence="7">The sequence shown here is derived from an EMBL/GenBank/DDBJ whole genome shotgun (WGS) entry which is preliminary data.</text>
</comment>
<name>A0A4R2EDZ3_9BACT</name>
<dbReference type="PANTHER" id="PTHR30250:SF28">
    <property type="entry name" value="POLYSACCHARIDE BIOSYNTHESIS PROTEIN"/>
    <property type="match status" value="1"/>
</dbReference>
<evidence type="ECO:0000256" key="3">
    <source>
        <dbReference type="ARBA" id="ARBA00022692"/>
    </source>
</evidence>
<dbReference type="RefSeq" id="WP_131840435.1">
    <property type="nucleotide sequence ID" value="NZ_SLWB01000019.1"/>
</dbReference>
<feature type="transmembrane region" description="Helical" evidence="6">
    <location>
        <begin position="301"/>
        <end position="320"/>
    </location>
</feature>
<proteinExistence type="predicted"/>
<reference evidence="7 8" key="1">
    <citation type="submission" date="2019-03" db="EMBL/GenBank/DDBJ databases">
        <title>Genomic Encyclopedia of Archaeal and Bacterial Type Strains, Phase II (KMG-II): from individual species to whole genera.</title>
        <authorList>
            <person name="Goeker M."/>
        </authorList>
    </citation>
    <scope>NUCLEOTIDE SEQUENCE [LARGE SCALE GENOMIC DNA]</scope>
    <source>
        <strain evidence="7 8">RL-C</strain>
    </source>
</reference>
<evidence type="ECO:0000256" key="4">
    <source>
        <dbReference type="ARBA" id="ARBA00022989"/>
    </source>
</evidence>
<feature type="transmembrane region" description="Helical" evidence="6">
    <location>
        <begin position="81"/>
        <end position="105"/>
    </location>
</feature>
<sequence>MSYINTLKSNVFVKQVLTLASGSVVSAAIPLFASPILARLYSPAEFGQLAVFLGFVGVLSVIATMRYELAIMLPKNNEEAVNLIGLTASISLIFTSIILLIIIFFKDSILKMFGASSVGNYIYLVPIAVLITSLNQIFNIWFSRQQKFKILSYGNVAISCTQASTRLLLGLFKFNGGLIIGTLFSLIFGVLFYFRNFFCKASLGVFRLISFNEVKRQARLHVLFPKFEVLSALINTISVQIPVFMLSVHFSNKICGFYSQANNILTLPISFLGVAVGQVYFQKASSLKDDFNRLRVLTFSIFKKLLLISIVPMMTIGIWGEKIFTFVLGDQWAVSGQFAQYLWVWLLFVFISSPLSFILSVLGKQKQGLIFNILILFSRFLSIYLGVIIFNDPNLTILLFGLIGAAFWCGYSLYLLKLVGVEYRVSLFFLIKVAVPVIIFVLFFLLFSNYGL</sequence>
<evidence type="ECO:0000256" key="6">
    <source>
        <dbReference type="SAM" id="Phobius"/>
    </source>
</evidence>
<dbReference type="Pfam" id="PF13440">
    <property type="entry name" value="Polysacc_synt_3"/>
    <property type="match status" value="1"/>
</dbReference>
<keyword evidence="2" id="KW-1003">Cell membrane</keyword>
<keyword evidence="5 6" id="KW-0472">Membrane</keyword>
<dbReference type="OrthoDB" id="109075at2"/>
<dbReference type="GO" id="GO:0005886">
    <property type="term" value="C:plasma membrane"/>
    <property type="evidence" value="ECO:0007669"/>
    <property type="project" value="UniProtKB-SubCell"/>
</dbReference>
<evidence type="ECO:0000256" key="2">
    <source>
        <dbReference type="ARBA" id="ARBA00022475"/>
    </source>
</evidence>
<feature type="transmembrane region" description="Helical" evidence="6">
    <location>
        <begin position="49"/>
        <end position="69"/>
    </location>
</feature>
<keyword evidence="8" id="KW-1185">Reference proteome</keyword>
<accession>A0A4R2EDZ3</accession>
<feature type="transmembrane region" description="Helical" evidence="6">
    <location>
        <begin position="340"/>
        <end position="362"/>
    </location>
</feature>
<feature type="transmembrane region" description="Helical" evidence="6">
    <location>
        <begin position="120"/>
        <end position="138"/>
    </location>
</feature>
<evidence type="ECO:0000313" key="8">
    <source>
        <dbReference type="Proteomes" id="UP000294830"/>
    </source>
</evidence>
<evidence type="ECO:0000256" key="1">
    <source>
        <dbReference type="ARBA" id="ARBA00004651"/>
    </source>
</evidence>
<dbReference type="PANTHER" id="PTHR30250">
    <property type="entry name" value="PST FAMILY PREDICTED COLANIC ACID TRANSPORTER"/>
    <property type="match status" value="1"/>
</dbReference>
<organism evidence="7 8">
    <name type="scientific">Acetobacteroides hydrogenigenes</name>
    <dbReference type="NCBI Taxonomy" id="979970"/>
    <lineage>
        <taxon>Bacteria</taxon>
        <taxon>Pseudomonadati</taxon>
        <taxon>Bacteroidota</taxon>
        <taxon>Bacteroidia</taxon>
        <taxon>Bacteroidales</taxon>
        <taxon>Rikenellaceae</taxon>
        <taxon>Acetobacteroides</taxon>
    </lineage>
</organism>
<gene>
    <name evidence="7" type="ORF">CLV25_11932</name>
</gene>
<keyword evidence="4 6" id="KW-1133">Transmembrane helix</keyword>
<keyword evidence="3 6" id="KW-0812">Transmembrane</keyword>
<comment type="subcellular location">
    <subcellularLocation>
        <location evidence="1">Cell membrane</location>
        <topology evidence="1">Multi-pass membrane protein</topology>
    </subcellularLocation>
</comment>
<dbReference type="EMBL" id="SLWB01000019">
    <property type="protein sequence ID" value="TCN62199.1"/>
    <property type="molecule type" value="Genomic_DNA"/>
</dbReference>
<evidence type="ECO:0000256" key="5">
    <source>
        <dbReference type="ARBA" id="ARBA00023136"/>
    </source>
</evidence>
<feature type="transmembrane region" description="Helical" evidence="6">
    <location>
        <begin position="178"/>
        <end position="198"/>
    </location>
</feature>